<evidence type="ECO:0000313" key="1">
    <source>
        <dbReference type="EMBL" id="NAS16529.1"/>
    </source>
</evidence>
<reference evidence="2 4" key="1">
    <citation type="submission" date="2016-01" db="EMBL/GenBank/DDBJ databases">
        <title>Characterization of the Clostridium difficile lineages that are prevalent in Hong Kong and China.</title>
        <authorList>
            <person name="Kwok J.S.-L."/>
            <person name="Lam W.-Y."/>
            <person name="Ip M."/>
            <person name="Chan T.-F."/>
            <person name="Hawkey P.M."/>
            <person name="Tsui S.K.-W."/>
        </authorList>
    </citation>
    <scope>NUCLEOTIDE SEQUENCE [LARGE SCALE GENOMIC DNA]</scope>
    <source>
        <strain evidence="2 4">300064</strain>
    </source>
</reference>
<gene>
    <name evidence="2" type="ORF">AWN73_02440</name>
    <name evidence="3" type="ORF">FF104_14730</name>
    <name evidence="1" type="ORF">GND98_001230</name>
</gene>
<evidence type="ECO:0000313" key="2">
    <source>
        <dbReference type="EMBL" id="PPV14591.1"/>
    </source>
</evidence>
<dbReference type="AlphaFoldDB" id="A0A0A6PY03"/>
<dbReference type="InterPro" id="IPR025346">
    <property type="entry name" value="DUF4250"/>
</dbReference>
<dbReference type="Proteomes" id="UP000238081">
    <property type="component" value="Unassembled WGS sequence"/>
</dbReference>
<evidence type="ECO:0000313" key="5">
    <source>
        <dbReference type="Proteomes" id="UP000474042"/>
    </source>
</evidence>
<dbReference type="Pfam" id="PF14056">
    <property type="entry name" value="DUF4250"/>
    <property type="match status" value="1"/>
</dbReference>
<dbReference type="EMBL" id="CP040626">
    <property type="protein sequence ID" value="QMW92188.1"/>
    <property type="molecule type" value="Genomic_DNA"/>
</dbReference>
<dbReference type="Proteomes" id="UP000474042">
    <property type="component" value="Unassembled WGS sequence"/>
</dbReference>
<reference evidence="3 6" key="2">
    <citation type="submission" date="2019-05" db="EMBL/GenBank/DDBJ databases">
        <authorList>
            <person name="Schori C."/>
            <person name="Ahrens C."/>
        </authorList>
    </citation>
    <scope>NUCLEOTIDE SEQUENCE [LARGE SCALE GENOMIC DNA]</scope>
    <source>
        <strain evidence="3 6">DSM 10702</strain>
    </source>
</reference>
<dbReference type="Proteomes" id="UP000515243">
    <property type="component" value="Chromosome 1"/>
</dbReference>
<organism evidence="2 4">
    <name type="scientific">Clostridium butyricum</name>
    <dbReference type="NCBI Taxonomy" id="1492"/>
    <lineage>
        <taxon>Bacteria</taxon>
        <taxon>Bacillati</taxon>
        <taxon>Bacillota</taxon>
        <taxon>Clostridia</taxon>
        <taxon>Eubacteriales</taxon>
        <taxon>Clostridiaceae</taxon>
        <taxon>Clostridium</taxon>
    </lineage>
</organism>
<name>A0A0A6PY03_CLOBU</name>
<evidence type="ECO:0000313" key="6">
    <source>
        <dbReference type="Proteomes" id="UP000515243"/>
    </source>
</evidence>
<dbReference type="EMBL" id="WOFV02000002">
    <property type="protein sequence ID" value="NAS16529.1"/>
    <property type="molecule type" value="Genomic_DNA"/>
</dbReference>
<sequence length="62" mass="7373">MTNEDMIKMDSIILLSFINTKLRDEYSTLNLLCCDLNLDEKLLTNKLHDVGYEYNKDINQFR</sequence>
<dbReference type="GeneID" id="92945453"/>
<protein>
    <submittedName>
        <fullName evidence="1">DUF4250 domain-containing protein</fullName>
    </submittedName>
</protein>
<accession>A0A0A6PY03</accession>
<evidence type="ECO:0000313" key="4">
    <source>
        <dbReference type="Proteomes" id="UP000238081"/>
    </source>
</evidence>
<proteinExistence type="predicted"/>
<reference evidence="1 5" key="3">
    <citation type="submission" date="2020-01" db="EMBL/GenBank/DDBJ databases">
        <title>Genome sequence of a 1,3-propanediol producer, Clostridium butyricum S3.</title>
        <authorList>
            <person name="Zhou J."/>
        </authorList>
    </citation>
    <scope>NUCLEOTIDE SEQUENCE [LARGE SCALE GENOMIC DNA]</scope>
    <source>
        <strain evidence="1 5">S3</strain>
    </source>
</reference>
<dbReference type="EMBL" id="LRDH01000107">
    <property type="protein sequence ID" value="PPV14591.1"/>
    <property type="molecule type" value="Genomic_DNA"/>
</dbReference>
<dbReference type="RefSeq" id="WP_002582076.1">
    <property type="nucleotide sequence ID" value="NZ_AP019716.1"/>
</dbReference>
<evidence type="ECO:0000313" key="3">
    <source>
        <dbReference type="EMBL" id="QMW92188.1"/>
    </source>
</evidence>
<dbReference type="KEGG" id="cbut:ATN24_04625"/>